<feature type="transmembrane region" description="Helical" evidence="1">
    <location>
        <begin position="68"/>
        <end position="87"/>
    </location>
</feature>
<keyword evidence="1" id="KW-0472">Membrane</keyword>
<feature type="transmembrane region" description="Helical" evidence="1">
    <location>
        <begin position="125"/>
        <end position="142"/>
    </location>
</feature>
<protein>
    <submittedName>
        <fullName evidence="3">VanZ family protein</fullName>
    </submittedName>
</protein>
<keyword evidence="4" id="KW-1185">Reference proteome</keyword>
<evidence type="ECO:0000313" key="3">
    <source>
        <dbReference type="EMBL" id="MEQ3354126.1"/>
    </source>
</evidence>
<dbReference type="EMBL" id="JBBNPS010000024">
    <property type="protein sequence ID" value="MEQ3354126.1"/>
    <property type="molecule type" value="Genomic_DNA"/>
</dbReference>
<dbReference type="PANTHER" id="PTHR36834">
    <property type="entry name" value="MEMBRANE PROTEIN-RELATED"/>
    <property type="match status" value="1"/>
</dbReference>
<proteinExistence type="predicted"/>
<evidence type="ECO:0000259" key="2">
    <source>
        <dbReference type="Pfam" id="PF04892"/>
    </source>
</evidence>
<keyword evidence="1" id="KW-0812">Transmembrane</keyword>
<dbReference type="Proteomes" id="UP001481872">
    <property type="component" value="Unassembled WGS sequence"/>
</dbReference>
<keyword evidence="1" id="KW-1133">Transmembrane helix</keyword>
<evidence type="ECO:0000256" key="1">
    <source>
        <dbReference type="SAM" id="Phobius"/>
    </source>
</evidence>
<comment type="caution">
    <text evidence="3">The sequence shown here is derived from an EMBL/GenBank/DDBJ whole genome shotgun (WGS) entry which is preliminary data.</text>
</comment>
<feature type="transmembrane region" description="Helical" evidence="1">
    <location>
        <begin position="21"/>
        <end position="42"/>
    </location>
</feature>
<evidence type="ECO:0000313" key="4">
    <source>
        <dbReference type="Proteomes" id="UP001481872"/>
    </source>
</evidence>
<feature type="transmembrane region" description="Helical" evidence="1">
    <location>
        <begin position="99"/>
        <end position="119"/>
    </location>
</feature>
<dbReference type="Pfam" id="PF04892">
    <property type="entry name" value="VanZ"/>
    <property type="match status" value="1"/>
</dbReference>
<name>A0ABV1J7E2_9FIRM</name>
<gene>
    <name evidence="3" type="ORF">AAA081_07470</name>
</gene>
<organism evidence="3 4">
    <name type="scientific">Aedoeadaptatus acetigenes</name>
    <dbReference type="NCBI Taxonomy" id="2981723"/>
    <lineage>
        <taxon>Bacteria</taxon>
        <taxon>Bacillati</taxon>
        <taxon>Bacillota</taxon>
        <taxon>Tissierellia</taxon>
        <taxon>Tissierellales</taxon>
        <taxon>Peptoniphilaceae</taxon>
        <taxon>Aedoeadaptatus</taxon>
    </lineage>
</organism>
<dbReference type="PANTHER" id="PTHR36834:SF2">
    <property type="entry name" value="MEMBRANE PROTEIN"/>
    <property type="match status" value="1"/>
</dbReference>
<reference evidence="3 4" key="1">
    <citation type="submission" date="2024-04" db="EMBL/GenBank/DDBJ databases">
        <title>Human intestinal bacterial collection.</title>
        <authorList>
            <person name="Pauvert C."/>
            <person name="Hitch T.C.A."/>
            <person name="Clavel T."/>
        </authorList>
    </citation>
    <scope>NUCLEOTIDE SEQUENCE [LARGE SCALE GENOMIC DNA]</scope>
    <source>
        <strain evidence="3 4">CLA-SR-H026</strain>
    </source>
</reference>
<accession>A0ABV1J7E2</accession>
<dbReference type="InterPro" id="IPR053150">
    <property type="entry name" value="Teicoplanin_resist-assoc"/>
</dbReference>
<dbReference type="InterPro" id="IPR006976">
    <property type="entry name" value="VanZ-like"/>
</dbReference>
<feature type="domain" description="VanZ-like" evidence="2">
    <location>
        <begin position="26"/>
        <end position="142"/>
    </location>
</feature>
<dbReference type="RefSeq" id="WP_349054443.1">
    <property type="nucleotide sequence ID" value="NZ_JBBNPS010000024.1"/>
</dbReference>
<sequence>MKIENNYKLIGVRVISNKKKIKILLVVYIILLSWLVLFKFGFSISDMRRIREINLIPFRYTNVVEGDLFWLEPLFNIVAFLPFGILLKKLNHDVKFGFWIFLLVSLSFETIQYILSIGVSDITDIITNVIGGVVGMVIVTILNKNK</sequence>